<evidence type="ECO:0008006" key="3">
    <source>
        <dbReference type="Google" id="ProtNLM"/>
    </source>
</evidence>
<dbReference type="Pfam" id="PF13715">
    <property type="entry name" value="CarbopepD_reg_2"/>
    <property type="match status" value="1"/>
</dbReference>
<gene>
    <name evidence="1" type="ORF">DU508_14755</name>
</gene>
<proteinExistence type="predicted"/>
<dbReference type="SUPFAM" id="SSF49464">
    <property type="entry name" value="Carboxypeptidase regulatory domain-like"/>
    <property type="match status" value="1"/>
</dbReference>
<accession>A0A369PSC9</accession>
<dbReference type="InterPro" id="IPR008969">
    <property type="entry name" value="CarboxyPept-like_regulatory"/>
</dbReference>
<dbReference type="RefSeq" id="WP_115403581.1">
    <property type="nucleotide sequence ID" value="NZ_QPKV01000006.1"/>
</dbReference>
<sequence length="228" mass="25675">MKNSQAQITIAEPCSQNWDEMDKREGFNFCQACNKCVIDFTGYSNAEIIKTLASSSSEICGRLTQNQLTQLNYHLVIAPANRNWMKYLGVLAIGVSIFAQSASAQAIKPSVVTTVSKKLKSDEKKPFKIKKITGRILDADKKPLEGIRLVILNTRYYAVTDQDGKYEIRFTNGIDIKNKALSVKSIRYSAEMPINYSAEKQQDLILEKQDSMIMGKMIYTPKKNDAKL</sequence>
<keyword evidence="2" id="KW-1185">Reference proteome</keyword>
<evidence type="ECO:0000313" key="1">
    <source>
        <dbReference type="EMBL" id="RDC55541.1"/>
    </source>
</evidence>
<dbReference type="OrthoDB" id="7432683at2"/>
<comment type="caution">
    <text evidence="1">The sequence shown here is derived from an EMBL/GenBank/DDBJ whole genome shotgun (WGS) entry which is preliminary data.</text>
</comment>
<reference evidence="1 2" key="1">
    <citation type="submission" date="2018-07" db="EMBL/GenBank/DDBJ databases">
        <title>Pedobacter sp. nov., isolated from soil.</title>
        <authorList>
            <person name="Zhou L.Y."/>
            <person name="Du Z.J."/>
        </authorList>
    </citation>
    <scope>NUCLEOTIDE SEQUENCE [LARGE SCALE GENOMIC DNA]</scope>
    <source>
        <strain evidence="1 2">JDX94</strain>
    </source>
</reference>
<dbReference type="Proteomes" id="UP000253961">
    <property type="component" value="Unassembled WGS sequence"/>
</dbReference>
<dbReference type="EMBL" id="QPKV01000006">
    <property type="protein sequence ID" value="RDC55541.1"/>
    <property type="molecule type" value="Genomic_DNA"/>
</dbReference>
<protein>
    <recommendedName>
        <fullName evidence="3">Carboxypeptidase-like regulatory domain-containing protein</fullName>
    </recommendedName>
</protein>
<dbReference type="Gene3D" id="2.60.40.1120">
    <property type="entry name" value="Carboxypeptidase-like, regulatory domain"/>
    <property type="match status" value="1"/>
</dbReference>
<dbReference type="AlphaFoldDB" id="A0A369PSC9"/>
<name>A0A369PSC9_9SPHI</name>
<evidence type="ECO:0000313" key="2">
    <source>
        <dbReference type="Proteomes" id="UP000253961"/>
    </source>
</evidence>
<organism evidence="1 2">
    <name type="scientific">Pedobacter chinensis</name>
    <dbReference type="NCBI Taxonomy" id="2282421"/>
    <lineage>
        <taxon>Bacteria</taxon>
        <taxon>Pseudomonadati</taxon>
        <taxon>Bacteroidota</taxon>
        <taxon>Sphingobacteriia</taxon>
        <taxon>Sphingobacteriales</taxon>
        <taxon>Sphingobacteriaceae</taxon>
        <taxon>Pedobacter</taxon>
    </lineage>
</organism>